<dbReference type="InterPro" id="IPR036388">
    <property type="entry name" value="WH-like_DNA-bd_sf"/>
</dbReference>
<name>A0A1H1AH24_9EURY</name>
<dbReference type="Gene3D" id="1.10.10.10">
    <property type="entry name" value="Winged helix-like DNA-binding domain superfamily/Winged helix DNA-binding domain"/>
    <property type="match status" value="1"/>
</dbReference>
<sequence>MMDQESPFQALSDRNRRLTFSCLEEDDCPKSVETLAAEVVAEREDVSPEDVGDEERRTAAVKLYHVHLPKLDEAGLVSFDPEERTVSRATGGVAEQTVQILGESTLS</sequence>
<organism evidence="2 3">
    <name type="scientific">Halopelagius longus</name>
    <dbReference type="NCBI Taxonomy" id="1236180"/>
    <lineage>
        <taxon>Archaea</taxon>
        <taxon>Methanobacteriati</taxon>
        <taxon>Methanobacteriota</taxon>
        <taxon>Stenosarchaea group</taxon>
        <taxon>Halobacteria</taxon>
        <taxon>Halobacteriales</taxon>
        <taxon>Haloferacaceae</taxon>
    </lineage>
</organism>
<accession>A0A1H1AH24</accession>
<dbReference type="Pfam" id="PF24035">
    <property type="entry name" value="DUF7344"/>
    <property type="match status" value="1"/>
</dbReference>
<proteinExistence type="predicted"/>
<dbReference type="EMBL" id="FNKQ01000002">
    <property type="protein sequence ID" value="SDQ38927.1"/>
    <property type="molecule type" value="Genomic_DNA"/>
</dbReference>
<dbReference type="Proteomes" id="UP000199289">
    <property type="component" value="Unassembled WGS sequence"/>
</dbReference>
<evidence type="ECO:0000313" key="3">
    <source>
        <dbReference type="Proteomes" id="UP000199289"/>
    </source>
</evidence>
<evidence type="ECO:0000313" key="2">
    <source>
        <dbReference type="EMBL" id="SDQ38927.1"/>
    </source>
</evidence>
<protein>
    <recommendedName>
        <fullName evidence="1">DUF7344 domain-containing protein</fullName>
    </recommendedName>
</protein>
<dbReference type="InterPro" id="IPR055768">
    <property type="entry name" value="DUF7344"/>
</dbReference>
<dbReference type="AlphaFoldDB" id="A0A1H1AH24"/>
<gene>
    <name evidence="2" type="ORF">SAMN05216278_1331</name>
</gene>
<evidence type="ECO:0000259" key="1">
    <source>
        <dbReference type="Pfam" id="PF24035"/>
    </source>
</evidence>
<reference evidence="3" key="1">
    <citation type="submission" date="2016-10" db="EMBL/GenBank/DDBJ databases">
        <authorList>
            <person name="Varghese N."/>
            <person name="Submissions S."/>
        </authorList>
    </citation>
    <scope>NUCLEOTIDE SEQUENCE [LARGE SCALE GENOMIC DNA]</scope>
    <source>
        <strain evidence="3">CGMCC 1.12397</strain>
    </source>
</reference>
<feature type="domain" description="DUF7344" evidence="1">
    <location>
        <begin position="8"/>
        <end position="87"/>
    </location>
</feature>